<dbReference type="Gene3D" id="3.30.1480.10">
    <property type="entry name" value="NusA, N-terminal domain"/>
    <property type="match status" value="1"/>
</dbReference>
<gene>
    <name evidence="7 10" type="primary">nusA</name>
    <name evidence="10" type="ORF">PYS61_01740</name>
</gene>
<dbReference type="InterPro" id="IPR003029">
    <property type="entry name" value="S1_domain"/>
</dbReference>
<evidence type="ECO:0000256" key="6">
    <source>
        <dbReference type="ARBA" id="ARBA00023163"/>
    </source>
</evidence>
<comment type="subunit">
    <text evidence="7">Monomer. Binds directly to the core enzyme of the DNA-dependent RNA polymerase and to nascent RNA.</text>
</comment>
<dbReference type="InterPro" id="IPR025249">
    <property type="entry name" value="TF_NusA_KH_1st"/>
</dbReference>
<dbReference type="EMBL" id="CP118868">
    <property type="protein sequence ID" value="WEG35915.1"/>
    <property type="molecule type" value="Genomic_DNA"/>
</dbReference>
<feature type="region of interest" description="Disordered" evidence="8">
    <location>
        <begin position="373"/>
        <end position="410"/>
    </location>
</feature>
<dbReference type="InterPro" id="IPR058582">
    <property type="entry name" value="KH_NusA_2nd"/>
</dbReference>
<dbReference type="CDD" id="cd22529">
    <property type="entry name" value="KH-II_NusA_rpt2"/>
    <property type="match status" value="1"/>
</dbReference>
<evidence type="ECO:0000256" key="2">
    <source>
        <dbReference type="ARBA" id="ARBA00022490"/>
    </source>
</evidence>
<comment type="function">
    <text evidence="7">Participates in both transcription termination and antitermination.</text>
</comment>
<keyword evidence="6 7" id="KW-0804">Transcription</keyword>
<keyword evidence="1 7" id="KW-0806">Transcription termination</keyword>
<evidence type="ECO:0000313" key="11">
    <source>
        <dbReference type="Proteomes" id="UP001220478"/>
    </source>
</evidence>
<keyword evidence="3 7" id="KW-0889">Transcription antitermination</keyword>
<dbReference type="SUPFAM" id="SSF54814">
    <property type="entry name" value="Prokaryotic type KH domain (KH-domain type II)"/>
    <property type="match status" value="2"/>
</dbReference>
<feature type="domain" description="S1 motif" evidence="9">
    <location>
        <begin position="137"/>
        <end position="200"/>
    </location>
</feature>
<dbReference type="SUPFAM" id="SSF50249">
    <property type="entry name" value="Nucleic acid-binding proteins"/>
    <property type="match status" value="1"/>
</dbReference>
<dbReference type="RefSeq" id="WP_315571971.1">
    <property type="nucleotide sequence ID" value="NZ_CP118868.1"/>
</dbReference>
<evidence type="ECO:0000256" key="4">
    <source>
        <dbReference type="ARBA" id="ARBA00022884"/>
    </source>
</evidence>
<dbReference type="InterPro" id="IPR009019">
    <property type="entry name" value="KH_sf_prok-type"/>
</dbReference>
<dbReference type="InterPro" id="IPR013735">
    <property type="entry name" value="TF_NusA_N"/>
</dbReference>
<dbReference type="PROSITE" id="PS50126">
    <property type="entry name" value="S1"/>
    <property type="match status" value="1"/>
</dbReference>
<dbReference type="InterPro" id="IPR015946">
    <property type="entry name" value="KH_dom-like_a/b"/>
</dbReference>
<evidence type="ECO:0000256" key="7">
    <source>
        <dbReference type="HAMAP-Rule" id="MF_00945"/>
    </source>
</evidence>
<dbReference type="PANTHER" id="PTHR22648">
    <property type="entry name" value="TRANSCRIPTION TERMINATION FACTOR NUSA"/>
    <property type="match status" value="1"/>
</dbReference>
<dbReference type="InterPro" id="IPR010213">
    <property type="entry name" value="TF_NusA"/>
</dbReference>
<dbReference type="CDD" id="cd04455">
    <property type="entry name" value="S1_NusA"/>
    <property type="match status" value="1"/>
</dbReference>
<evidence type="ECO:0000313" key="10">
    <source>
        <dbReference type="EMBL" id="WEG35915.1"/>
    </source>
</evidence>
<dbReference type="InterPro" id="IPR012340">
    <property type="entry name" value="NA-bd_OB-fold"/>
</dbReference>
<dbReference type="SUPFAM" id="SSF69705">
    <property type="entry name" value="Transcription factor NusA, N-terminal domain"/>
    <property type="match status" value="1"/>
</dbReference>
<dbReference type="HAMAP" id="MF_00945_B">
    <property type="entry name" value="NusA_B"/>
    <property type="match status" value="1"/>
</dbReference>
<keyword evidence="11" id="KW-1185">Reference proteome</keyword>
<reference evidence="10 11" key="1">
    <citation type="submission" date="2023-02" db="EMBL/GenBank/DDBJ databases">
        <title>Novel Oscillospiraceae bacterial genomes.</title>
        <authorList>
            <person name="Srinivasan S."/>
            <person name="Austin M.N."/>
            <person name="Fiedler T.L."/>
            <person name="Strenk S.M."/>
            <person name="Agnew K.J."/>
            <person name="Nagana Gowda G.A."/>
            <person name="Raftery D."/>
            <person name="Beamer M.A."/>
            <person name="Achilles S.L."/>
            <person name="Wiesenfeld H.C."/>
            <person name="Fredricks D.N."/>
            <person name="Hillier S.L."/>
        </authorList>
    </citation>
    <scope>NUCLEOTIDE SEQUENCE [LARGE SCALE GENOMIC DNA]</scope>
    <source>
        <strain evidence="10 11">CHIC02 1186E3-8</strain>
    </source>
</reference>
<keyword evidence="4 7" id="KW-0694">RNA-binding</keyword>
<dbReference type="Gene3D" id="3.30.300.20">
    <property type="match status" value="2"/>
</dbReference>
<dbReference type="Gene3D" id="2.40.50.140">
    <property type="entry name" value="Nucleic acid-binding proteins"/>
    <property type="match status" value="1"/>
</dbReference>
<evidence type="ECO:0000256" key="8">
    <source>
        <dbReference type="SAM" id="MobiDB-lite"/>
    </source>
</evidence>
<protein>
    <recommendedName>
        <fullName evidence="7">Transcription termination/antitermination protein NusA</fullName>
    </recommendedName>
</protein>
<dbReference type="SMART" id="SM00316">
    <property type="entry name" value="S1"/>
    <property type="match status" value="1"/>
</dbReference>
<dbReference type="InterPro" id="IPR030842">
    <property type="entry name" value="TF_NusA_bacterial"/>
</dbReference>
<organism evidence="10 11">
    <name type="scientific">Amygdalobacter indicium</name>
    <dbReference type="NCBI Taxonomy" id="3029272"/>
    <lineage>
        <taxon>Bacteria</taxon>
        <taxon>Bacillati</taxon>
        <taxon>Bacillota</taxon>
        <taxon>Clostridia</taxon>
        <taxon>Eubacteriales</taxon>
        <taxon>Oscillospiraceae</taxon>
        <taxon>Amygdalobacter</taxon>
    </lineage>
</organism>
<dbReference type="InterPro" id="IPR004087">
    <property type="entry name" value="KH_dom"/>
</dbReference>
<dbReference type="PANTHER" id="PTHR22648:SF0">
    <property type="entry name" value="TRANSCRIPTION TERMINATION_ANTITERMINATION PROTEIN NUSA"/>
    <property type="match status" value="1"/>
</dbReference>
<proteinExistence type="inferred from homology"/>
<dbReference type="SMART" id="SM00322">
    <property type="entry name" value="KH"/>
    <property type="match status" value="2"/>
</dbReference>
<dbReference type="PROSITE" id="PS50084">
    <property type="entry name" value="KH_TYPE_1"/>
    <property type="match status" value="1"/>
</dbReference>
<dbReference type="Proteomes" id="UP001220478">
    <property type="component" value="Chromosome"/>
</dbReference>
<comment type="similarity">
    <text evidence="7">Belongs to the NusA family.</text>
</comment>
<sequence>MNAELIQAMRDLCKERGIDAEVLFQAIEEALVSAYRREFNAKNAENIRAEVDRETGEMHVFLMKEVVEEVLDPNSEISLEDAANIDSAFELGDLLEYELSPQDFGRLAAQTAKSVINQKLIEAESNRISSEFNNKIGELASGVVQRKDRREVVVDIGRADAILQPREQVRQDVYNFGQRMRFYILKVDTKHGRPVVLVSRSHPNLIRKLFEAEVPEIEEGIVQVYSVAREPGFRSKIAVYSTDKDVDAVGACIGNRRMRINNIMEELHGEKIDIVQYDEDPETFIINALAPAKILQVSLYEEDGNNVAEVVVPDNQLPLAIGRSGQNARLAAKLTGWHIDIKSASQAGTYSEKAEADLAESIDALTERALAKMASAQAEEQAAETMSDSETEAASNDEKAEKTELEQAEE</sequence>
<keyword evidence="2 7" id="KW-0963">Cytoplasm</keyword>
<dbReference type="Pfam" id="PF26594">
    <property type="entry name" value="KH_NusA_2nd"/>
    <property type="match status" value="1"/>
</dbReference>
<keyword evidence="5 7" id="KW-0805">Transcription regulation</keyword>
<feature type="compositionally biased region" description="Low complexity" evidence="8">
    <location>
        <begin position="374"/>
        <end position="384"/>
    </location>
</feature>
<dbReference type="NCBIfam" id="TIGR01953">
    <property type="entry name" value="NusA"/>
    <property type="match status" value="1"/>
</dbReference>
<evidence type="ECO:0000259" key="9">
    <source>
        <dbReference type="PROSITE" id="PS50126"/>
    </source>
</evidence>
<evidence type="ECO:0000256" key="1">
    <source>
        <dbReference type="ARBA" id="ARBA00022472"/>
    </source>
</evidence>
<accession>A0ABY8CAS4</accession>
<dbReference type="Pfam" id="PF08529">
    <property type="entry name" value="NusA_N"/>
    <property type="match status" value="1"/>
</dbReference>
<dbReference type="Pfam" id="PF00575">
    <property type="entry name" value="S1"/>
    <property type="match status" value="1"/>
</dbReference>
<comment type="subcellular location">
    <subcellularLocation>
        <location evidence="7">Cytoplasm</location>
    </subcellularLocation>
</comment>
<name>A0ABY8CAS4_9FIRM</name>
<dbReference type="Pfam" id="PF13184">
    <property type="entry name" value="KH_NusA_1st"/>
    <property type="match status" value="1"/>
</dbReference>
<evidence type="ECO:0000256" key="3">
    <source>
        <dbReference type="ARBA" id="ARBA00022814"/>
    </source>
</evidence>
<evidence type="ECO:0000256" key="5">
    <source>
        <dbReference type="ARBA" id="ARBA00023015"/>
    </source>
</evidence>
<dbReference type="InterPro" id="IPR036555">
    <property type="entry name" value="NusA_N_sf"/>
</dbReference>
<dbReference type="CDD" id="cd02134">
    <property type="entry name" value="KH-II_NusA_rpt1"/>
    <property type="match status" value="1"/>
</dbReference>
<feature type="compositionally biased region" description="Basic and acidic residues" evidence="8">
    <location>
        <begin position="396"/>
        <end position="410"/>
    </location>
</feature>